<proteinExistence type="inferred from homology"/>
<feature type="domain" description="Pyrroline-5-carboxylate reductase catalytic N-terminal" evidence="7">
    <location>
        <begin position="3"/>
        <end position="81"/>
    </location>
</feature>
<evidence type="ECO:0000313" key="9">
    <source>
        <dbReference type="EMBL" id="OXT01593.1"/>
    </source>
</evidence>
<dbReference type="Pfam" id="PF03807">
    <property type="entry name" value="F420_oxidored"/>
    <property type="match status" value="1"/>
</dbReference>
<dbReference type="GO" id="GO:0055129">
    <property type="term" value="P:L-proline biosynthetic process"/>
    <property type="evidence" value="ECO:0007669"/>
    <property type="project" value="UniProtKB-UniRule"/>
</dbReference>
<protein>
    <recommendedName>
        <fullName evidence="4 5">Pyrroline-5-carboxylate reductase</fullName>
        <shortName evidence="4">P5C reductase</shortName>
        <shortName evidence="4">P5CR</shortName>
        <ecNumber evidence="4 5">1.5.1.2</ecNumber>
    </recommendedName>
    <alternativeName>
        <fullName evidence="4">PCA reductase</fullName>
    </alternativeName>
</protein>
<organism evidence="9 10">
    <name type="scientific">Notoacmeibacter marinus</name>
    <dbReference type="NCBI Taxonomy" id="1876515"/>
    <lineage>
        <taxon>Bacteria</taxon>
        <taxon>Pseudomonadati</taxon>
        <taxon>Pseudomonadota</taxon>
        <taxon>Alphaproteobacteria</taxon>
        <taxon>Hyphomicrobiales</taxon>
        <taxon>Notoacmeibacteraceae</taxon>
        <taxon>Notoacmeibacter</taxon>
    </lineage>
</organism>
<evidence type="ECO:0000256" key="2">
    <source>
        <dbReference type="ARBA" id="ARBA00022857"/>
    </source>
</evidence>
<dbReference type="PANTHER" id="PTHR11645">
    <property type="entry name" value="PYRROLINE-5-CARBOXYLATE REDUCTASE"/>
    <property type="match status" value="1"/>
</dbReference>
<dbReference type="GO" id="GO:0004735">
    <property type="term" value="F:pyrroline-5-carboxylate reductase activity"/>
    <property type="evidence" value="ECO:0007669"/>
    <property type="project" value="UniProtKB-UniRule"/>
</dbReference>
<comment type="similarity">
    <text evidence="1 4">Belongs to the pyrroline-5-carboxylate reductase family.</text>
</comment>
<dbReference type="EC" id="1.5.1.2" evidence="4 5"/>
<feature type="domain" description="Pyrroline-5-carboxylate reductase dimerisation" evidence="8">
    <location>
        <begin position="161"/>
        <end position="266"/>
    </location>
</feature>
<dbReference type="UniPathway" id="UPA00098">
    <property type="reaction ID" value="UER00361"/>
</dbReference>
<dbReference type="EMBL" id="NBYO01000001">
    <property type="protein sequence ID" value="OXT01593.1"/>
    <property type="molecule type" value="Genomic_DNA"/>
</dbReference>
<comment type="function">
    <text evidence="4">Catalyzes the reduction of 1-pyrroline-5-carboxylate (PCA) to L-proline.</text>
</comment>
<keyword evidence="10" id="KW-1185">Reference proteome</keyword>
<comment type="subcellular location">
    <subcellularLocation>
        <location evidence="4">Cytoplasm</location>
    </subcellularLocation>
</comment>
<dbReference type="HAMAP" id="MF_01925">
    <property type="entry name" value="P5C_reductase"/>
    <property type="match status" value="1"/>
</dbReference>
<comment type="pathway">
    <text evidence="4">Amino-acid biosynthesis; L-proline biosynthesis; L-proline from L-glutamate 5-semialdehyde: step 1/1.</text>
</comment>
<dbReference type="Proteomes" id="UP000215405">
    <property type="component" value="Unassembled WGS sequence"/>
</dbReference>
<dbReference type="NCBIfam" id="TIGR00112">
    <property type="entry name" value="proC"/>
    <property type="match status" value="1"/>
</dbReference>
<keyword evidence="4" id="KW-0028">Amino-acid biosynthesis</keyword>
<dbReference type="InterPro" id="IPR000304">
    <property type="entry name" value="Pyrroline-COOH_reductase"/>
</dbReference>
<dbReference type="InterPro" id="IPR008927">
    <property type="entry name" value="6-PGluconate_DH-like_C_sf"/>
</dbReference>
<dbReference type="AlphaFoldDB" id="A0A231V054"/>
<evidence type="ECO:0000259" key="8">
    <source>
        <dbReference type="Pfam" id="PF14748"/>
    </source>
</evidence>
<dbReference type="InterPro" id="IPR036291">
    <property type="entry name" value="NAD(P)-bd_dom_sf"/>
</dbReference>
<comment type="caution">
    <text evidence="9">The sequence shown here is derived from an EMBL/GenBank/DDBJ whole genome shotgun (WGS) entry which is preliminary data.</text>
</comment>
<dbReference type="RefSeq" id="WP_094075560.1">
    <property type="nucleotide sequence ID" value="NZ_NBYO01000001.1"/>
</dbReference>
<dbReference type="InterPro" id="IPR028939">
    <property type="entry name" value="P5C_Rdtase_cat_N"/>
</dbReference>
<dbReference type="SUPFAM" id="SSF48179">
    <property type="entry name" value="6-phosphogluconate dehydrogenase C-terminal domain-like"/>
    <property type="match status" value="1"/>
</dbReference>
<keyword evidence="3 4" id="KW-0560">Oxidoreductase</keyword>
<reference evidence="10" key="1">
    <citation type="journal article" date="2017" name="Int. J. Syst. Evol. Microbiol.">
        <title>Notoacmeibacter marinus gen. nov., sp. nov., isolated from the gut of a limpet and proposal of Notoacmeibacteraceae fam. nov. in the order Rhizobiales of the class Alphaproteobacteria.</title>
        <authorList>
            <person name="Huang Z."/>
            <person name="Guo F."/>
            <person name="Lai Q."/>
        </authorList>
    </citation>
    <scope>NUCLEOTIDE SEQUENCE [LARGE SCALE GENOMIC DNA]</scope>
    <source>
        <strain evidence="10">XMTR2A4</strain>
    </source>
</reference>
<dbReference type="GO" id="GO:0005737">
    <property type="term" value="C:cytoplasm"/>
    <property type="evidence" value="ECO:0007669"/>
    <property type="project" value="UniProtKB-SubCell"/>
</dbReference>
<evidence type="ECO:0000313" key="10">
    <source>
        <dbReference type="Proteomes" id="UP000215405"/>
    </source>
</evidence>
<evidence type="ECO:0000256" key="4">
    <source>
        <dbReference type="HAMAP-Rule" id="MF_01925"/>
    </source>
</evidence>
<evidence type="ECO:0000256" key="1">
    <source>
        <dbReference type="ARBA" id="ARBA00005525"/>
    </source>
</evidence>
<keyword evidence="4" id="KW-0963">Cytoplasm</keyword>
<accession>A0A231V054</accession>
<dbReference type="PIRSF" id="PIRSF000193">
    <property type="entry name" value="Pyrrol-5-carb_rd"/>
    <property type="match status" value="1"/>
</dbReference>
<evidence type="ECO:0000259" key="7">
    <source>
        <dbReference type="Pfam" id="PF03807"/>
    </source>
</evidence>
<comment type="catalytic activity">
    <reaction evidence="4">
        <text>L-proline + NAD(+) = (S)-1-pyrroline-5-carboxylate + NADH + 2 H(+)</text>
        <dbReference type="Rhea" id="RHEA:14105"/>
        <dbReference type="ChEBI" id="CHEBI:15378"/>
        <dbReference type="ChEBI" id="CHEBI:17388"/>
        <dbReference type="ChEBI" id="CHEBI:57540"/>
        <dbReference type="ChEBI" id="CHEBI:57945"/>
        <dbReference type="ChEBI" id="CHEBI:60039"/>
        <dbReference type="EC" id="1.5.1.2"/>
    </reaction>
</comment>
<dbReference type="Gene3D" id="1.10.3730.10">
    <property type="entry name" value="ProC C-terminal domain-like"/>
    <property type="match status" value="1"/>
</dbReference>
<dbReference type="InterPro" id="IPR029036">
    <property type="entry name" value="P5CR_dimer"/>
</dbReference>
<evidence type="ECO:0000256" key="3">
    <source>
        <dbReference type="ARBA" id="ARBA00023002"/>
    </source>
</evidence>
<name>A0A231V054_9HYPH</name>
<dbReference type="SUPFAM" id="SSF51735">
    <property type="entry name" value="NAD(P)-binding Rossmann-fold domains"/>
    <property type="match status" value="1"/>
</dbReference>
<evidence type="ECO:0000256" key="6">
    <source>
        <dbReference type="PIRSR" id="PIRSR000193-1"/>
    </source>
</evidence>
<comment type="catalytic activity">
    <reaction evidence="4">
        <text>L-proline + NADP(+) = (S)-1-pyrroline-5-carboxylate + NADPH + 2 H(+)</text>
        <dbReference type="Rhea" id="RHEA:14109"/>
        <dbReference type="ChEBI" id="CHEBI:15378"/>
        <dbReference type="ChEBI" id="CHEBI:17388"/>
        <dbReference type="ChEBI" id="CHEBI:57783"/>
        <dbReference type="ChEBI" id="CHEBI:58349"/>
        <dbReference type="ChEBI" id="CHEBI:60039"/>
        <dbReference type="EC" id="1.5.1.2"/>
    </reaction>
</comment>
<dbReference type="PANTHER" id="PTHR11645:SF0">
    <property type="entry name" value="PYRROLINE-5-CARBOXYLATE REDUCTASE 3"/>
    <property type="match status" value="1"/>
</dbReference>
<gene>
    <name evidence="4" type="primary">proC</name>
    <name evidence="9" type="ORF">B7H23_01050</name>
</gene>
<feature type="binding site" evidence="6">
    <location>
        <begin position="68"/>
        <end position="71"/>
    </location>
    <ligand>
        <name>NADP(+)</name>
        <dbReference type="ChEBI" id="CHEBI:58349"/>
    </ligand>
</feature>
<dbReference type="FunFam" id="1.10.3730.10:FF:000001">
    <property type="entry name" value="Pyrroline-5-carboxylate reductase"/>
    <property type="match status" value="1"/>
</dbReference>
<dbReference type="Gene3D" id="3.40.50.720">
    <property type="entry name" value="NAD(P)-binding Rossmann-like Domain"/>
    <property type="match status" value="1"/>
</dbReference>
<keyword evidence="2 4" id="KW-0521">NADP</keyword>
<keyword evidence="4" id="KW-0641">Proline biosynthesis</keyword>
<evidence type="ECO:0000256" key="5">
    <source>
        <dbReference type="NCBIfam" id="TIGR00112"/>
    </source>
</evidence>
<sequence>MRILMVGCGNMGFAVLKAWLDSGAVAAADAAVVEPGDAGRERAAALGVETFAEAPSPDAFTADLVVLALKPQIMGDAAPAYRSFTDGGAAIMTIAAGLPIRFYEAMFGDNTPIIRVMPNTPAAIGEGMMAYIANEATTSEMVDQIRELLKANGAVAELASEEQMDAVTAISGSGPAYLFHFLEALTAAGEQIGLEPDLAALLARQTVLGAAKLAADGQTEPAELRRQVTSPNGTTAAGLAPMMEGDRLKSLMREAAEAAKRRSVELSR</sequence>
<dbReference type="Pfam" id="PF14748">
    <property type="entry name" value="P5CR_dimer"/>
    <property type="match status" value="1"/>
</dbReference>